<dbReference type="EMBL" id="LXQA011093995">
    <property type="protein sequence ID" value="MCI84560.1"/>
    <property type="molecule type" value="Genomic_DNA"/>
</dbReference>
<accession>A0A392VDH7</accession>
<proteinExistence type="predicted"/>
<evidence type="ECO:0000313" key="2">
    <source>
        <dbReference type="Proteomes" id="UP000265520"/>
    </source>
</evidence>
<organism evidence="1 2">
    <name type="scientific">Trifolium medium</name>
    <dbReference type="NCBI Taxonomy" id="97028"/>
    <lineage>
        <taxon>Eukaryota</taxon>
        <taxon>Viridiplantae</taxon>
        <taxon>Streptophyta</taxon>
        <taxon>Embryophyta</taxon>
        <taxon>Tracheophyta</taxon>
        <taxon>Spermatophyta</taxon>
        <taxon>Magnoliopsida</taxon>
        <taxon>eudicotyledons</taxon>
        <taxon>Gunneridae</taxon>
        <taxon>Pentapetalae</taxon>
        <taxon>rosids</taxon>
        <taxon>fabids</taxon>
        <taxon>Fabales</taxon>
        <taxon>Fabaceae</taxon>
        <taxon>Papilionoideae</taxon>
        <taxon>50 kb inversion clade</taxon>
        <taxon>NPAAA clade</taxon>
        <taxon>Hologalegina</taxon>
        <taxon>IRL clade</taxon>
        <taxon>Trifolieae</taxon>
        <taxon>Trifolium</taxon>
    </lineage>
</organism>
<dbReference type="Proteomes" id="UP000265520">
    <property type="component" value="Unassembled WGS sequence"/>
</dbReference>
<reference evidence="1 2" key="1">
    <citation type="journal article" date="2018" name="Front. Plant Sci.">
        <title>Red Clover (Trifolium pratense) and Zigzag Clover (T. medium) - A Picture of Genomic Similarities and Differences.</title>
        <authorList>
            <person name="Dluhosova J."/>
            <person name="Istvanek J."/>
            <person name="Nedelnik J."/>
            <person name="Repkova J."/>
        </authorList>
    </citation>
    <scope>NUCLEOTIDE SEQUENCE [LARGE SCALE GENOMIC DNA]</scope>
    <source>
        <strain evidence="2">cv. 10/8</strain>
        <tissue evidence="1">Leaf</tissue>
    </source>
</reference>
<sequence>DAILTKPPPDPSELTPDLPELPYSVLVVMVPPQPKPPNPNMFIVVGAIHEM</sequence>
<protein>
    <submittedName>
        <fullName evidence="1">Uncharacterized protein</fullName>
    </submittedName>
</protein>
<dbReference type="AlphaFoldDB" id="A0A392VDH7"/>
<name>A0A392VDH7_9FABA</name>
<evidence type="ECO:0000313" key="1">
    <source>
        <dbReference type="EMBL" id="MCI84560.1"/>
    </source>
</evidence>
<feature type="non-terminal residue" evidence="1">
    <location>
        <position position="1"/>
    </location>
</feature>
<keyword evidence="2" id="KW-1185">Reference proteome</keyword>
<comment type="caution">
    <text evidence="1">The sequence shown here is derived from an EMBL/GenBank/DDBJ whole genome shotgun (WGS) entry which is preliminary data.</text>
</comment>